<comment type="similarity">
    <text evidence="1">Belongs to the histone deacetylase family.</text>
</comment>
<dbReference type="RefSeq" id="WP_014796726.1">
    <property type="nucleotide sequence ID" value="NC_018018.1"/>
</dbReference>
<dbReference type="AlphaFoldDB" id="I4AH33"/>
<proteinExistence type="inferred from homology"/>
<evidence type="ECO:0000256" key="1">
    <source>
        <dbReference type="ARBA" id="ARBA00005947"/>
    </source>
</evidence>
<reference evidence="4" key="1">
    <citation type="submission" date="2012-06" db="EMBL/GenBank/DDBJ databases">
        <title>The complete genome of Flexibacter litoralis DSM 6794.</title>
        <authorList>
            <person name="Lucas S."/>
            <person name="Copeland A."/>
            <person name="Lapidus A."/>
            <person name="Glavina del Rio T."/>
            <person name="Dalin E."/>
            <person name="Tice H."/>
            <person name="Bruce D."/>
            <person name="Goodwin L."/>
            <person name="Pitluck S."/>
            <person name="Peters L."/>
            <person name="Ovchinnikova G."/>
            <person name="Lu M."/>
            <person name="Kyrpides N."/>
            <person name="Mavromatis K."/>
            <person name="Ivanova N."/>
            <person name="Brettin T."/>
            <person name="Detter J.C."/>
            <person name="Han C."/>
            <person name="Larimer F."/>
            <person name="Land M."/>
            <person name="Hauser L."/>
            <person name="Markowitz V."/>
            <person name="Cheng J.-F."/>
            <person name="Hugenholtz P."/>
            <person name="Woyke T."/>
            <person name="Wu D."/>
            <person name="Spring S."/>
            <person name="Lang E."/>
            <person name="Kopitz M."/>
            <person name="Brambilla E."/>
            <person name="Klenk H.-P."/>
            <person name="Eisen J.A."/>
        </authorList>
    </citation>
    <scope>NUCLEOTIDE SEQUENCE [LARGE SCALE GENOMIC DNA]</scope>
    <source>
        <strain evidence="4">ATCC 23117 / DSM 6794 / NBRC 15988 / NCIMB 1366 / Sio-4</strain>
    </source>
</reference>
<dbReference type="Proteomes" id="UP000006054">
    <property type="component" value="Chromosome"/>
</dbReference>
<keyword evidence="4" id="KW-1185">Reference proteome</keyword>
<evidence type="ECO:0000313" key="4">
    <source>
        <dbReference type="Proteomes" id="UP000006054"/>
    </source>
</evidence>
<dbReference type="Pfam" id="PF00850">
    <property type="entry name" value="Hist_deacetyl"/>
    <property type="match status" value="1"/>
</dbReference>
<dbReference type="PRINTS" id="PR01270">
    <property type="entry name" value="HDASUPER"/>
</dbReference>
<feature type="domain" description="Histone deacetylase" evidence="2">
    <location>
        <begin position="49"/>
        <end position="174"/>
    </location>
</feature>
<dbReference type="eggNOG" id="COG0123">
    <property type="taxonomic scope" value="Bacteria"/>
</dbReference>
<dbReference type="HOGENOM" id="CLU_007727_1_0_10"/>
<protein>
    <submittedName>
        <fullName evidence="3">Deacetylase, histone deacetylase/acetoin utilization protein</fullName>
    </submittedName>
</protein>
<dbReference type="PANTHER" id="PTHR10625">
    <property type="entry name" value="HISTONE DEACETYLASE HDAC1-RELATED"/>
    <property type="match status" value="1"/>
</dbReference>
<dbReference type="InterPro" id="IPR023696">
    <property type="entry name" value="Ureohydrolase_dom_sf"/>
</dbReference>
<dbReference type="SUPFAM" id="SSF52768">
    <property type="entry name" value="Arginase/deacetylase"/>
    <property type="match status" value="1"/>
</dbReference>
<dbReference type="EMBL" id="CP003345">
    <property type="protein sequence ID" value="AFM03268.1"/>
    <property type="molecule type" value="Genomic_DNA"/>
</dbReference>
<dbReference type="GO" id="GO:0040029">
    <property type="term" value="P:epigenetic regulation of gene expression"/>
    <property type="evidence" value="ECO:0007669"/>
    <property type="project" value="TreeGrafter"/>
</dbReference>
<sequence>MSEQKLKEMLVFYDKKQCINENVGYSPSAKKPKLVVQTWKQLGCPITIKKIRALSVDEIAIAHDKNYVKGILNGKIKNGFGNKSLNVAKSLQWTTGSFLCASIHAYIHKINTFSPTSGFHHAGYNYANGFCTFCGLTIAAIILKKQYKAQHIGILDLDSHAGDGTMNTIHKTNSEDFITQYSLGDYDIKKHNNTEWLENLSNLIRQNFTNCDILFYQAGVDCHEDDPEVYSGHFTTEQIYLRDKIVYSTCNELKIPVVTNLAGGYQKPLQKIIDLHSLTAKAFQDSEM</sequence>
<dbReference type="PANTHER" id="PTHR10625:SF19">
    <property type="entry name" value="HISTONE DEACETYLASE 12"/>
    <property type="match status" value="1"/>
</dbReference>
<dbReference type="KEGG" id="fli:Fleli_0809"/>
<dbReference type="Gene3D" id="3.40.800.20">
    <property type="entry name" value="Histone deacetylase domain"/>
    <property type="match status" value="2"/>
</dbReference>
<name>I4AH33_BERLS</name>
<evidence type="ECO:0000259" key="2">
    <source>
        <dbReference type="Pfam" id="PF00850"/>
    </source>
</evidence>
<dbReference type="STRING" id="880071.Fleli_0809"/>
<gene>
    <name evidence="3" type="ordered locus">Fleli_0809</name>
</gene>
<dbReference type="InterPro" id="IPR023801">
    <property type="entry name" value="His_deacetylse_dom"/>
</dbReference>
<dbReference type="GO" id="GO:0004407">
    <property type="term" value="F:histone deacetylase activity"/>
    <property type="evidence" value="ECO:0007669"/>
    <property type="project" value="TreeGrafter"/>
</dbReference>
<organism evidence="3 4">
    <name type="scientific">Bernardetia litoralis (strain ATCC 23117 / DSM 6794 / NBRC 15988 / NCIMB 1366 / Fx l1 / Sio-4)</name>
    <name type="common">Flexibacter litoralis</name>
    <dbReference type="NCBI Taxonomy" id="880071"/>
    <lineage>
        <taxon>Bacteria</taxon>
        <taxon>Pseudomonadati</taxon>
        <taxon>Bacteroidota</taxon>
        <taxon>Cytophagia</taxon>
        <taxon>Cytophagales</taxon>
        <taxon>Bernardetiaceae</taxon>
        <taxon>Bernardetia</taxon>
    </lineage>
</organism>
<evidence type="ECO:0000313" key="3">
    <source>
        <dbReference type="EMBL" id="AFM03268.1"/>
    </source>
</evidence>
<dbReference type="InterPro" id="IPR037138">
    <property type="entry name" value="His_deacetylse_dom_sf"/>
</dbReference>
<dbReference type="InterPro" id="IPR000286">
    <property type="entry name" value="HDACs"/>
</dbReference>
<accession>I4AH33</accession>